<dbReference type="GO" id="GO:0006493">
    <property type="term" value="P:protein O-linked glycosylation"/>
    <property type="evidence" value="ECO:0007669"/>
    <property type="project" value="TreeGrafter"/>
</dbReference>
<keyword evidence="13 18" id="KW-0333">Golgi apparatus</keyword>
<dbReference type="FunFam" id="2.80.10.50:FF:000017">
    <property type="entry name" value="Polypeptide N-acetylgalactosaminyltransferase"/>
    <property type="match status" value="1"/>
</dbReference>
<evidence type="ECO:0000256" key="15">
    <source>
        <dbReference type="ARBA" id="ARBA00023157"/>
    </source>
</evidence>
<comment type="cofactor">
    <cofactor evidence="1 18">
        <name>Mn(2+)</name>
        <dbReference type="ChEBI" id="CHEBI:29035"/>
    </cofactor>
</comment>
<dbReference type="GO" id="GO:0000139">
    <property type="term" value="C:Golgi membrane"/>
    <property type="evidence" value="ECO:0007669"/>
    <property type="project" value="UniProtKB-SubCell"/>
</dbReference>
<keyword evidence="8 18" id="KW-0812">Transmembrane</keyword>
<dbReference type="FunFam" id="3.90.550.10:FF:000012">
    <property type="entry name" value="Polypeptide N-acetylgalactosaminyltransferase"/>
    <property type="match status" value="1"/>
</dbReference>
<keyword evidence="9" id="KW-0479">Metal-binding</keyword>
<keyword evidence="16" id="KW-0325">Glycoprotein</keyword>
<dbReference type="PROSITE" id="PS50231">
    <property type="entry name" value="RICIN_B_LECTIN"/>
    <property type="match status" value="1"/>
</dbReference>
<dbReference type="AlphaFoldDB" id="A0A9Q1D2M6"/>
<protein>
    <recommendedName>
        <fullName evidence="5 18">Polypeptide N-acetylgalactosaminyltransferase</fullName>
        <ecNumber evidence="18">2.4.1.-</ecNumber>
    </recommendedName>
    <alternativeName>
        <fullName evidence="18">Protein-UDP acetylgalactosaminyltransferase</fullName>
    </alternativeName>
</protein>
<dbReference type="InterPro" id="IPR001173">
    <property type="entry name" value="Glyco_trans_2-like"/>
</dbReference>
<dbReference type="InterPro" id="IPR035992">
    <property type="entry name" value="Ricin_B-like_lectins"/>
</dbReference>
<reference evidence="20" key="1">
    <citation type="journal article" date="2023" name="Science">
        <title>Genome structures resolve the early diversification of teleost fishes.</title>
        <authorList>
            <person name="Parey E."/>
            <person name="Louis A."/>
            <person name="Montfort J."/>
            <person name="Bouchez O."/>
            <person name="Roques C."/>
            <person name="Iampietro C."/>
            <person name="Lluch J."/>
            <person name="Castinel A."/>
            <person name="Donnadieu C."/>
            <person name="Desvignes T."/>
            <person name="Floi Bucao C."/>
            <person name="Jouanno E."/>
            <person name="Wen M."/>
            <person name="Mejri S."/>
            <person name="Dirks R."/>
            <person name="Jansen H."/>
            <person name="Henkel C."/>
            <person name="Chen W.J."/>
            <person name="Zahm M."/>
            <person name="Cabau C."/>
            <person name="Klopp C."/>
            <person name="Thompson A.W."/>
            <person name="Robinson-Rechavi M."/>
            <person name="Braasch I."/>
            <person name="Lecointre G."/>
            <person name="Bobe J."/>
            <person name="Postlethwait J.H."/>
            <person name="Berthelot C."/>
            <person name="Roest Crollius H."/>
            <person name="Guiguen Y."/>
        </authorList>
    </citation>
    <scope>NUCLEOTIDE SEQUENCE</scope>
    <source>
        <strain evidence="20">Concon-B</strain>
    </source>
</reference>
<proteinExistence type="inferred from homology"/>
<comment type="pathway">
    <text evidence="3 18">Protein modification; protein glycosylation.</text>
</comment>
<evidence type="ECO:0000256" key="6">
    <source>
        <dbReference type="ARBA" id="ARBA00022676"/>
    </source>
</evidence>
<dbReference type="Gene3D" id="2.80.10.50">
    <property type="match status" value="1"/>
</dbReference>
<dbReference type="InterPro" id="IPR000772">
    <property type="entry name" value="Ricin_B_lectin"/>
</dbReference>
<dbReference type="InterPro" id="IPR045885">
    <property type="entry name" value="GalNAc-T"/>
</dbReference>
<dbReference type="Proteomes" id="UP001152803">
    <property type="component" value="Unassembled WGS sequence"/>
</dbReference>
<dbReference type="SMART" id="SM00458">
    <property type="entry name" value="RICIN"/>
    <property type="match status" value="1"/>
</dbReference>
<evidence type="ECO:0000256" key="13">
    <source>
        <dbReference type="ARBA" id="ARBA00023034"/>
    </source>
</evidence>
<evidence type="ECO:0000256" key="3">
    <source>
        <dbReference type="ARBA" id="ARBA00004922"/>
    </source>
</evidence>
<dbReference type="GO" id="GO:0004653">
    <property type="term" value="F:polypeptide N-acetylgalactosaminyltransferase activity"/>
    <property type="evidence" value="ECO:0007669"/>
    <property type="project" value="TreeGrafter"/>
</dbReference>
<evidence type="ECO:0000256" key="2">
    <source>
        <dbReference type="ARBA" id="ARBA00004323"/>
    </source>
</evidence>
<dbReference type="Pfam" id="PF00535">
    <property type="entry name" value="Glycos_transf_2"/>
    <property type="match status" value="1"/>
</dbReference>
<evidence type="ECO:0000256" key="1">
    <source>
        <dbReference type="ARBA" id="ARBA00001936"/>
    </source>
</evidence>
<evidence type="ECO:0000259" key="19">
    <source>
        <dbReference type="SMART" id="SM00458"/>
    </source>
</evidence>
<dbReference type="CDD" id="cd02510">
    <property type="entry name" value="pp-GalNAc-T"/>
    <property type="match status" value="1"/>
</dbReference>
<organism evidence="20 21">
    <name type="scientific">Conger conger</name>
    <name type="common">Conger eel</name>
    <name type="synonym">Muraena conger</name>
    <dbReference type="NCBI Taxonomy" id="82655"/>
    <lineage>
        <taxon>Eukaryota</taxon>
        <taxon>Metazoa</taxon>
        <taxon>Chordata</taxon>
        <taxon>Craniata</taxon>
        <taxon>Vertebrata</taxon>
        <taxon>Euteleostomi</taxon>
        <taxon>Actinopterygii</taxon>
        <taxon>Neopterygii</taxon>
        <taxon>Teleostei</taxon>
        <taxon>Anguilliformes</taxon>
        <taxon>Congridae</taxon>
        <taxon>Conger</taxon>
    </lineage>
</organism>
<keyword evidence="11" id="KW-0735">Signal-anchor</keyword>
<evidence type="ECO:0000256" key="14">
    <source>
        <dbReference type="ARBA" id="ARBA00023136"/>
    </source>
</evidence>
<dbReference type="InterPro" id="IPR029044">
    <property type="entry name" value="Nucleotide-diphossugar_trans"/>
</dbReference>
<accession>A0A9Q1D2M6</accession>
<evidence type="ECO:0000256" key="11">
    <source>
        <dbReference type="ARBA" id="ARBA00022968"/>
    </source>
</evidence>
<dbReference type="SUPFAM" id="SSF50370">
    <property type="entry name" value="Ricin B-like lectins"/>
    <property type="match status" value="1"/>
</dbReference>
<keyword evidence="10 18" id="KW-0430">Lectin</keyword>
<evidence type="ECO:0000256" key="5">
    <source>
        <dbReference type="ARBA" id="ARBA00012644"/>
    </source>
</evidence>
<comment type="subcellular location">
    <subcellularLocation>
        <location evidence="2 18">Golgi apparatus membrane</location>
        <topology evidence="2 18">Single-pass type II membrane protein</topology>
    </subcellularLocation>
</comment>
<evidence type="ECO:0000256" key="12">
    <source>
        <dbReference type="ARBA" id="ARBA00022989"/>
    </source>
</evidence>
<dbReference type="PANTHER" id="PTHR11675">
    <property type="entry name" value="N-ACETYLGALACTOSAMINYLTRANSFERASE"/>
    <property type="match status" value="1"/>
</dbReference>
<dbReference type="GO" id="GO:0030246">
    <property type="term" value="F:carbohydrate binding"/>
    <property type="evidence" value="ECO:0007669"/>
    <property type="project" value="UniProtKB-KW"/>
</dbReference>
<evidence type="ECO:0000256" key="8">
    <source>
        <dbReference type="ARBA" id="ARBA00022692"/>
    </source>
</evidence>
<keyword evidence="17 18" id="KW-0464">Manganese</keyword>
<evidence type="ECO:0000256" key="16">
    <source>
        <dbReference type="ARBA" id="ARBA00023180"/>
    </source>
</evidence>
<evidence type="ECO:0000256" key="7">
    <source>
        <dbReference type="ARBA" id="ARBA00022679"/>
    </source>
</evidence>
<dbReference type="EC" id="2.4.1.-" evidence="18"/>
<dbReference type="OrthoDB" id="9924649at2759"/>
<dbReference type="Gene3D" id="3.90.550.10">
    <property type="entry name" value="Spore Coat Polysaccharide Biosynthesis Protein SpsA, Chain A"/>
    <property type="match status" value="1"/>
</dbReference>
<dbReference type="EMBL" id="JAFJMO010000014">
    <property type="protein sequence ID" value="KAJ8256420.1"/>
    <property type="molecule type" value="Genomic_DNA"/>
</dbReference>
<keyword evidence="14 18" id="KW-0472">Membrane</keyword>
<gene>
    <name evidence="20" type="ORF">COCON_G00185720</name>
</gene>
<evidence type="ECO:0000256" key="18">
    <source>
        <dbReference type="RuleBase" id="RU361242"/>
    </source>
</evidence>
<dbReference type="SUPFAM" id="SSF53448">
    <property type="entry name" value="Nucleotide-diphospho-sugar transferases"/>
    <property type="match status" value="1"/>
</dbReference>
<evidence type="ECO:0000256" key="4">
    <source>
        <dbReference type="ARBA" id="ARBA00005680"/>
    </source>
</evidence>
<name>A0A9Q1D2M6_CONCO</name>
<keyword evidence="12 18" id="KW-1133">Transmembrane helix</keyword>
<evidence type="ECO:0000313" key="20">
    <source>
        <dbReference type="EMBL" id="KAJ8256420.1"/>
    </source>
</evidence>
<comment type="similarity">
    <text evidence="4 18">Belongs to the glycosyltransferase 2 family. GalNAc-T subfamily.</text>
</comment>
<feature type="transmembrane region" description="Helical" evidence="18">
    <location>
        <begin position="51"/>
        <end position="68"/>
    </location>
</feature>
<dbReference type="Pfam" id="PF00652">
    <property type="entry name" value="Ricin_B_lectin"/>
    <property type="match status" value="1"/>
</dbReference>
<sequence>MSNAGWNVVVPFRSLMNTIRNMITAGCCLQRDAMLVRFWTLMAVARRRWKIFLVINIIAVAGFMFFWAKCSSNTTTAIGHDSHSNVKRHNRYNHTVQRSSISHEALLKRLSSLEDVVYRQLNGLSKSLGLTEGFGGRGKGGLPATLSPAEEANAKYLREKYGYNAYLSDQISLDRSIPDFRPSKCKKSTYPRDLPQISLIFIFVNEALSVLLRSIHSAVNHTPAHLLKEIILVDDNSDDDQLKAPLEDYTSRRYPGLVKVVRNQKREGLIRARVQGWKAAAGDVTGFFDAHVEFTPLWAEPVLARIREDRRRIVLPSIDNVRHDTFALEKYASSTHSYDWQLWCMYMYPPKDWWDAGDLTAPIRSPAMIGCSFVVHREYFGELGLLDDGMDVYGGENVELGIRVWLCGGSMEVLPCSRVAHVARMKKPYVSDITPHARRNALRVAEVWMDEYKSNVYLAWNLPMSNHGIDYGDISQRLALRRSLHCKNFEWYLDNVYPEMRRYNDTVFYGEIRNSKASNLCMDHGPLENHTVILHPCHGWGPQLGRYTTDGLLYLGSLGSPGAEARCVVDDSVSHKPQMLKCEEISNEQTKRWHFSQNDSFINQATGRCLEVASLNDVLVLQPCTGQKWSFKYTMKQP</sequence>
<keyword evidence="21" id="KW-1185">Reference proteome</keyword>
<keyword evidence="7 18" id="KW-0808">Transferase</keyword>
<feature type="domain" description="Ricin B lectin" evidence="19">
    <location>
        <begin position="506"/>
        <end position="632"/>
    </location>
</feature>
<keyword evidence="6 18" id="KW-0328">Glycosyltransferase</keyword>
<evidence type="ECO:0000256" key="10">
    <source>
        <dbReference type="ARBA" id="ARBA00022734"/>
    </source>
</evidence>
<evidence type="ECO:0000313" key="21">
    <source>
        <dbReference type="Proteomes" id="UP001152803"/>
    </source>
</evidence>
<evidence type="ECO:0000256" key="9">
    <source>
        <dbReference type="ARBA" id="ARBA00022723"/>
    </source>
</evidence>
<keyword evidence="15 18" id="KW-1015">Disulfide bond</keyword>
<dbReference type="GO" id="GO:0046872">
    <property type="term" value="F:metal ion binding"/>
    <property type="evidence" value="ECO:0007669"/>
    <property type="project" value="UniProtKB-KW"/>
</dbReference>
<dbReference type="PANTHER" id="PTHR11675:SF38">
    <property type="entry name" value="POLYPEPTIDE N-ACETYLGALACTOSAMINYLTRANSFERASE 17"/>
    <property type="match status" value="1"/>
</dbReference>
<evidence type="ECO:0000256" key="17">
    <source>
        <dbReference type="ARBA" id="ARBA00023211"/>
    </source>
</evidence>
<comment type="caution">
    <text evidence="20">The sequence shown here is derived from an EMBL/GenBank/DDBJ whole genome shotgun (WGS) entry which is preliminary data.</text>
</comment>